<feature type="domain" description="ACT" evidence="12">
    <location>
        <begin position="455"/>
        <end position="527"/>
    </location>
</feature>
<evidence type="ECO:0000256" key="11">
    <source>
        <dbReference type="RuleBase" id="RU363003"/>
    </source>
</evidence>
<keyword evidence="7 11" id="KW-0520">NAD</keyword>
<evidence type="ECO:0000256" key="1">
    <source>
        <dbReference type="ARBA" id="ARBA00003800"/>
    </source>
</evidence>
<dbReference type="UniPathway" id="UPA00135">
    <property type="reaction ID" value="UER00196"/>
</dbReference>
<evidence type="ECO:0000256" key="2">
    <source>
        <dbReference type="ARBA" id="ARBA00005216"/>
    </source>
</evidence>
<dbReference type="AlphaFoldDB" id="A0A7C3Z3Y4"/>
<evidence type="ECO:0000256" key="7">
    <source>
        <dbReference type="ARBA" id="ARBA00023027"/>
    </source>
</evidence>
<dbReference type="EC" id="1.1.1.95" evidence="11"/>
<dbReference type="InterPro" id="IPR002912">
    <property type="entry name" value="ACT_dom"/>
</dbReference>
<keyword evidence="8 11" id="KW-0718">Serine biosynthesis</keyword>
<dbReference type="SUPFAM" id="SSF51735">
    <property type="entry name" value="NAD(P)-binding Rossmann-fold domains"/>
    <property type="match status" value="1"/>
</dbReference>
<dbReference type="InterPro" id="IPR045626">
    <property type="entry name" value="PGDH_ASB_dom"/>
</dbReference>
<evidence type="ECO:0000256" key="6">
    <source>
        <dbReference type="ARBA" id="ARBA00023002"/>
    </source>
</evidence>
<dbReference type="Gene3D" id="3.30.1330.90">
    <property type="entry name" value="D-3-phosphoglycerate dehydrogenase, domain 3"/>
    <property type="match status" value="1"/>
</dbReference>
<dbReference type="GO" id="GO:0006564">
    <property type="term" value="P:L-serine biosynthetic process"/>
    <property type="evidence" value="ECO:0007669"/>
    <property type="project" value="UniProtKB-UniRule"/>
</dbReference>
<dbReference type="Gene3D" id="3.30.70.260">
    <property type="match status" value="1"/>
</dbReference>
<keyword evidence="6 11" id="KW-0560">Oxidoreductase</keyword>
<evidence type="ECO:0000313" key="13">
    <source>
        <dbReference type="EMBL" id="HGF35485.1"/>
    </source>
</evidence>
<dbReference type="SUPFAM" id="SSF52283">
    <property type="entry name" value="Formate/glycerate dehydrogenase catalytic domain-like"/>
    <property type="match status" value="1"/>
</dbReference>
<comment type="function">
    <text evidence="1">Catalyzes the reversible oxidation of 3-phospho-D-glycerate to 3-phosphonooxypyruvate, the first step of the phosphorylated L-serine biosynthesis pathway. Also catalyzes the reversible oxidation of 2-hydroxyglutarate to 2-oxoglutarate.</text>
</comment>
<comment type="pathway">
    <text evidence="2 11">Amino-acid biosynthesis; L-serine biosynthesis; L-serine from 3-phospho-D-glycerate: step 1/3.</text>
</comment>
<dbReference type="FunFam" id="3.30.1330.90:FF:000003">
    <property type="entry name" value="D-3-phosphoglycerate dehydrogenase"/>
    <property type="match status" value="1"/>
</dbReference>
<dbReference type="SUPFAM" id="SSF55021">
    <property type="entry name" value="ACT-like"/>
    <property type="match status" value="1"/>
</dbReference>
<dbReference type="InterPro" id="IPR006140">
    <property type="entry name" value="D-isomer_DH_NAD-bd"/>
</dbReference>
<comment type="catalytic activity">
    <reaction evidence="10 11">
        <text>(2R)-3-phosphoglycerate + NAD(+) = 3-phosphooxypyruvate + NADH + H(+)</text>
        <dbReference type="Rhea" id="RHEA:12641"/>
        <dbReference type="ChEBI" id="CHEBI:15378"/>
        <dbReference type="ChEBI" id="CHEBI:18110"/>
        <dbReference type="ChEBI" id="CHEBI:57540"/>
        <dbReference type="ChEBI" id="CHEBI:57945"/>
        <dbReference type="ChEBI" id="CHEBI:58272"/>
        <dbReference type="EC" id="1.1.1.95"/>
    </reaction>
</comment>
<dbReference type="EMBL" id="DTMF01000337">
    <property type="protein sequence ID" value="HGF35485.1"/>
    <property type="molecule type" value="Genomic_DNA"/>
</dbReference>
<dbReference type="PROSITE" id="PS00671">
    <property type="entry name" value="D_2_HYDROXYACID_DH_3"/>
    <property type="match status" value="1"/>
</dbReference>
<evidence type="ECO:0000256" key="9">
    <source>
        <dbReference type="ARBA" id="ARBA00048126"/>
    </source>
</evidence>
<name>A0A7C3Z3Y4_9BACT</name>
<accession>A0A7C3Z3Y4</accession>
<evidence type="ECO:0000256" key="8">
    <source>
        <dbReference type="ARBA" id="ARBA00023299"/>
    </source>
</evidence>
<keyword evidence="5 11" id="KW-0028">Amino-acid biosynthesis</keyword>
<dbReference type="InterPro" id="IPR006139">
    <property type="entry name" value="D-isomer_2_OHA_DH_cat_dom"/>
</dbReference>
<dbReference type="SUPFAM" id="SSF143548">
    <property type="entry name" value="Serine metabolism enzymes domain"/>
    <property type="match status" value="1"/>
</dbReference>
<dbReference type="PROSITE" id="PS00065">
    <property type="entry name" value="D_2_HYDROXYACID_DH_1"/>
    <property type="match status" value="1"/>
</dbReference>
<dbReference type="InterPro" id="IPR050857">
    <property type="entry name" value="D-2-hydroxyacid_DH"/>
</dbReference>
<comment type="catalytic activity">
    <reaction evidence="9">
        <text>(R)-2-hydroxyglutarate + NAD(+) = 2-oxoglutarate + NADH + H(+)</text>
        <dbReference type="Rhea" id="RHEA:49612"/>
        <dbReference type="ChEBI" id="CHEBI:15378"/>
        <dbReference type="ChEBI" id="CHEBI:15801"/>
        <dbReference type="ChEBI" id="CHEBI:16810"/>
        <dbReference type="ChEBI" id="CHEBI:57540"/>
        <dbReference type="ChEBI" id="CHEBI:57945"/>
        <dbReference type="EC" id="1.1.1.399"/>
    </reaction>
</comment>
<organism evidence="13">
    <name type="scientific">Desulfobacca acetoxidans</name>
    <dbReference type="NCBI Taxonomy" id="60893"/>
    <lineage>
        <taxon>Bacteria</taxon>
        <taxon>Pseudomonadati</taxon>
        <taxon>Thermodesulfobacteriota</taxon>
        <taxon>Desulfobaccia</taxon>
        <taxon>Desulfobaccales</taxon>
        <taxon>Desulfobaccaceae</taxon>
        <taxon>Desulfobacca</taxon>
    </lineage>
</organism>
<dbReference type="InterPro" id="IPR006236">
    <property type="entry name" value="PGDH"/>
</dbReference>
<evidence type="ECO:0000256" key="4">
    <source>
        <dbReference type="ARBA" id="ARBA00021582"/>
    </source>
</evidence>
<evidence type="ECO:0000256" key="10">
    <source>
        <dbReference type="ARBA" id="ARBA00048731"/>
    </source>
</evidence>
<dbReference type="CDD" id="cd12173">
    <property type="entry name" value="PGDH_4"/>
    <property type="match status" value="1"/>
</dbReference>
<sequence>MKVLISDNLHKAGVDILSQHPNIEVDFRPGLSPEELKEAIKDADGLAIRSATKVTAEIINAAPRLKVIGRAGTGLDNVDIPAASKRGIVVMNTPGGNTITTAEHAISLMMALARNVPQAAQSMREGRWEKKKYQGTEIFNKTLGIVGLGRIGRVVAERALGLKMRVVGYDPFITKEMASSLGVDLVSLDELLARSDFITLHVPKTKETTKLLDKKAFHKMKPGVRVINCARGGIVDEAALYDAIKEGKVAGAALDVFETEPPPENFPLRELPNVICTPHLGASTEEAQANVSVAICEQILEYLLYGTIMNAVNAPSVSREALVQLKPYLTLAEALGSFQAQTTEGAISSVSVAYIGEVSKLDTKPLTHSILKGMLFPVVGDEVNYVNAPTVAAQRGITVSEEKIAVAEDFATLIRLTVRAGMEENSVSGTIFGKYEPRLVQINKFRLEAIPEGHMLFIYNTDRPGVIGAIGTTIGSHNINIARMTVGQEKERGQNIILLTTDTPVTPECLQAVRDLPHVAMAIQLEL</sequence>
<dbReference type="GO" id="GO:0051287">
    <property type="term" value="F:NAD binding"/>
    <property type="evidence" value="ECO:0007669"/>
    <property type="project" value="UniProtKB-UniRule"/>
</dbReference>
<dbReference type="InterPro" id="IPR029009">
    <property type="entry name" value="ASB_dom_sf"/>
</dbReference>
<protein>
    <recommendedName>
        <fullName evidence="4 11">D-3-phosphoglycerate dehydrogenase</fullName>
        <ecNumber evidence="11">1.1.1.95</ecNumber>
    </recommendedName>
</protein>
<dbReference type="PANTHER" id="PTHR42789:SF1">
    <property type="entry name" value="D-ISOMER SPECIFIC 2-HYDROXYACID DEHYDROGENASE FAMILY PROTEIN (AFU_ORTHOLOGUE AFUA_6G10090)"/>
    <property type="match status" value="1"/>
</dbReference>
<evidence type="ECO:0000256" key="5">
    <source>
        <dbReference type="ARBA" id="ARBA00022605"/>
    </source>
</evidence>
<dbReference type="Pfam" id="PF19304">
    <property type="entry name" value="PGDH_inter"/>
    <property type="match status" value="1"/>
</dbReference>
<comment type="similarity">
    <text evidence="3 11">Belongs to the D-isomer specific 2-hydroxyacid dehydrogenase family.</text>
</comment>
<dbReference type="InterPro" id="IPR036291">
    <property type="entry name" value="NAD(P)-bd_dom_sf"/>
</dbReference>
<proteinExistence type="inferred from homology"/>
<dbReference type="Pfam" id="PF02826">
    <property type="entry name" value="2-Hacid_dh_C"/>
    <property type="match status" value="1"/>
</dbReference>
<dbReference type="PROSITE" id="PS51671">
    <property type="entry name" value="ACT"/>
    <property type="match status" value="1"/>
</dbReference>
<dbReference type="InterPro" id="IPR045865">
    <property type="entry name" value="ACT-like_dom_sf"/>
</dbReference>
<dbReference type="InterPro" id="IPR029752">
    <property type="entry name" value="D-isomer_DH_CS1"/>
</dbReference>
<comment type="caution">
    <text evidence="13">The sequence shown here is derived from an EMBL/GenBank/DDBJ whole genome shotgun (WGS) entry which is preliminary data.</text>
</comment>
<dbReference type="Pfam" id="PF01842">
    <property type="entry name" value="ACT"/>
    <property type="match status" value="1"/>
</dbReference>
<gene>
    <name evidence="13" type="ORF">ENW96_14085</name>
</gene>
<dbReference type="NCBIfam" id="TIGR01327">
    <property type="entry name" value="PGDH"/>
    <property type="match status" value="1"/>
</dbReference>
<dbReference type="Pfam" id="PF00389">
    <property type="entry name" value="2-Hacid_dh"/>
    <property type="match status" value="1"/>
</dbReference>
<dbReference type="Gene3D" id="3.40.50.720">
    <property type="entry name" value="NAD(P)-binding Rossmann-like Domain"/>
    <property type="match status" value="2"/>
</dbReference>
<reference evidence="13" key="1">
    <citation type="journal article" date="2020" name="mSystems">
        <title>Genome- and Community-Level Interaction Insights into Carbon Utilization and Element Cycling Functions of Hydrothermarchaeota in Hydrothermal Sediment.</title>
        <authorList>
            <person name="Zhou Z."/>
            <person name="Liu Y."/>
            <person name="Xu W."/>
            <person name="Pan J."/>
            <person name="Luo Z.H."/>
            <person name="Li M."/>
        </authorList>
    </citation>
    <scope>NUCLEOTIDE SEQUENCE [LARGE SCALE GENOMIC DNA]</scope>
    <source>
        <strain evidence="13">SpSt-897</strain>
    </source>
</reference>
<dbReference type="GO" id="GO:0004617">
    <property type="term" value="F:phosphoglycerate dehydrogenase activity"/>
    <property type="evidence" value="ECO:0007669"/>
    <property type="project" value="UniProtKB-UniRule"/>
</dbReference>
<dbReference type="CDD" id="cd04902">
    <property type="entry name" value="ACT_3PGDH-xct"/>
    <property type="match status" value="1"/>
</dbReference>
<dbReference type="FunFam" id="3.40.50.720:FF:000021">
    <property type="entry name" value="D-3-phosphoglycerate dehydrogenase"/>
    <property type="match status" value="1"/>
</dbReference>
<dbReference type="PROSITE" id="PS00670">
    <property type="entry name" value="D_2_HYDROXYACID_DH_2"/>
    <property type="match status" value="1"/>
</dbReference>
<dbReference type="InterPro" id="IPR029753">
    <property type="entry name" value="D-isomer_DH_CS"/>
</dbReference>
<dbReference type="PANTHER" id="PTHR42789">
    <property type="entry name" value="D-ISOMER SPECIFIC 2-HYDROXYACID DEHYDROGENASE FAMILY PROTEIN (AFU_ORTHOLOGUE AFUA_6G10090)"/>
    <property type="match status" value="1"/>
</dbReference>
<evidence type="ECO:0000259" key="12">
    <source>
        <dbReference type="PROSITE" id="PS51671"/>
    </source>
</evidence>
<evidence type="ECO:0000256" key="3">
    <source>
        <dbReference type="ARBA" id="ARBA00005854"/>
    </source>
</evidence>